<dbReference type="EMBL" id="WEIO01000009">
    <property type="protein sequence ID" value="KAB7705362.1"/>
    <property type="molecule type" value="Genomic_DNA"/>
</dbReference>
<evidence type="ECO:0000313" key="6">
    <source>
        <dbReference type="Proteomes" id="UP000429595"/>
    </source>
</evidence>
<comment type="similarity">
    <text evidence="2">Belongs to the class-IV pyridoxal-phosphate-dependent aminotransferase family.</text>
</comment>
<dbReference type="InterPro" id="IPR050571">
    <property type="entry name" value="Class-IV_PLP-Dep_Aminotrnsfr"/>
</dbReference>
<sequence length="290" mass="32949">MFVYVNGEIVPKEQAKISPFDHGFLYGIGVFETFRIYNGHPFLLDDHLDRLNSSLRELMIMKELKRAETMEMLQRLSTANGWGHSYIRLNVSAGNGEIGLQTEAYHEPAVIIFQKPLEPPSELAEKKGVWLTVRRNTPELTKRLKSHHYLNNIAGKREAGNDPLTEGIFLTETGMVAEGVVSNVFWVKGNTLYTPAIETGILNGITRQYVIHTGKKLGMKIKEGLFAPSELKAADEAFFTNSIQEITAISEIDNRTFPGRRGKWTNGLFSRYEKDRERLWSRSGETTEKR</sequence>
<reference evidence="5 6" key="1">
    <citation type="submission" date="2019-10" db="EMBL/GenBank/DDBJ databases">
        <title>Bacillus aerolatum sp. nov., isolated from bioaerosol of sport playgrounds.</title>
        <authorList>
            <person name="Chen P."/>
            <person name="Zhang G."/>
        </authorList>
    </citation>
    <scope>NUCLEOTIDE SEQUENCE [LARGE SCALE GENOMIC DNA]</scope>
    <source>
        <strain evidence="5 6">CX253</strain>
    </source>
</reference>
<evidence type="ECO:0000256" key="2">
    <source>
        <dbReference type="ARBA" id="ARBA00009320"/>
    </source>
</evidence>
<dbReference type="PANTHER" id="PTHR42743">
    <property type="entry name" value="AMINO-ACID AMINOTRANSFERASE"/>
    <property type="match status" value="1"/>
</dbReference>
<dbReference type="GO" id="GO:0008652">
    <property type="term" value="P:amino acid biosynthetic process"/>
    <property type="evidence" value="ECO:0007669"/>
    <property type="project" value="UniProtKB-ARBA"/>
</dbReference>
<dbReference type="PANTHER" id="PTHR42743:SF11">
    <property type="entry name" value="AMINODEOXYCHORISMATE LYASE"/>
    <property type="match status" value="1"/>
</dbReference>
<comment type="caution">
    <text evidence="5">The sequence shown here is derived from an EMBL/GenBank/DDBJ whole genome shotgun (WGS) entry which is preliminary data.</text>
</comment>
<comment type="subunit">
    <text evidence="3">Homodimer.</text>
</comment>
<dbReference type="InterPro" id="IPR036038">
    <property type="entry name" value="Aminotransferase-like"/>
</dbReference>
<organism evidence="5 6">
    <name type="scientific">Bacillus aerolatus</name>
    <dbReference type="NCBI Taxonomy" id="2653354"/>
    <lineage>
        <taxon>Bacteria</taxon>
        <taxon>Bacillati</taxon>
        <taxon>Bacillota</taxon>
        <taxon>Bacilli</taxon>
        <taxon>Bacillales</taxon>
        <taxon>Bacillaceae</taxon>
        <taxon>Bacillus</taxon>
    </lineage>
</organism>
<dbReference type="GO" id="GO:0008696">
    <property type="term" value="F:4-amino-4-deoxychorismate lyase activity"/>
    <property type="evidence" value="ECO:0007669"/>
    <property type="project" value="UniProtKB-EC"/>
</dbReference>
<dbReference type="EC" id="4.1.3.38" evidence="5"/>
<keyword evidence="4" id="KW-0663">Pyridoxal phosphate</keyword>
<name>A0A6I1FI59_9BACI</name>
<evidence type="ECO:0000313" key="5">
    <source>
        <dbReference type="EMBL" id="KAB7705362.1"/>
    </source>
</evidence>
<dbReference type="InterPro" id="IPR001544">
    <property type="entry name" value="Aminotrans_IV"/>
</dbReference>
<dbReference type="Pfam" id="PF01063">
    <property type="entry name" value="Aminotran_4"/>
    <property type="match status" value="1"/>
</dbReference>
<dbReference type="FunFam" id="3.20.10.10:FF:000002">
    <property type="entry name" value="D-alanine aminotransferase"/>
    <property type="match status" value="1"/>
</dbReference>
<dbReference type="InterPro" id="IPR043132">
    <property type="entry name" value="BCAT-like_C"/>
</dbReference>
<evidence type="ECO:0000256" key="4">
    <source>
        <dbReference type="ARBA" id="ARBA00022898"/>
    </source>
</evidence>
<keyword evidence="6" id="KW-1185">Reference proteome</keyword>
<evidence type="ECO:0000256" key="1">
    <source>
        <dbReference type="ARBA" id="ARBA00001933"/>
    </source>
</evidence>
<dbReference type="Gene3D" id="3.30.470.10">
    <property type="match status" value="1"/>
</dbReference>
<dbReference type="RefSeq" id="WP_152153313.1">
    <property type="nucleotide sequence ID" value="NZ_WEIO01000009.1"/>
</dbReference>
<evidence type="ECO:0000256" key="3">
    <source>
        <dbReference type="ARBA" id="ARBA00011738"/>
    </source>
</evidence>
<gene>
    <name evidence="5" type="primary">pabC</name>
    <name evidence="5" type="ORF">F9802_14790</name>
</gene>
<accession>A0A6I1FI59</accession>
<dbReference type="NCBIfam" id="NF005800">
    <property type="entry name" value="PRK07650.1"/>
    <property type="match status" value="1"/>
</dbReference>
<dbReference type="SUPFAM" id="SSF56752">
    <property type="entry name" value="D-aminoacid aminotransferase-like PLP-dependent enzymes"/>
    <property type="match status" value="1"/>
</dbReference>
<dbReference type="Proteomes" id="UP000429595">
    <property type="component" value="Unassembled WGS sequence"/>
</dbReference>
<comment type="cofactor">
    <cofactor evidence="1">
        <name>pyridoxal 5'-phosphate</name>
        <dbReference type="ChEBI" id="CHEBI:597326"/>
    </cofactor>
</comment>
<protein>
    <submittedName>
        <fullName evidence="5">Aminodeoxychorismate lyase</fullName>
        <ecNumber evidence="5">4.1.3.38</ecNumber>
    </submittedName>
</protein>
<dbReference type="GO" id="GO:0005829">
    <property type="term" value="C:cytosol"/>
    <property type="evidence" value="ECO:0007669"/>
    <property type="project" value="TreeGrafter"/>
</dbReference>
<dbReference type="GO" id="GO:0046394">
    <property type="term" value="P:carboxylic acid biosynthetic process"/>
    <property type="evidence" value="ECO:0007669"/>
    <property type="project" value="UniProtKB-ARBA"/>
</dbReference>
<keyword evidence="5" id="KW-0456">Lyase</keyword>
<dbReference type="InterPro" id="IPR043131">
    <property type="entry name" value="BCAT-like_N"/>
</dbReference>
<dbReference type="AlphaFoldDB" id="A0A6I1FI59"/>
<dbReference type="Gene3D" id="3.20.10.10">
    <property type="entry name" value="D-amino Acid Aminotransferase, subunit A, domain 2"/>
    <property type="match status" value="1"/>
</dbReference>
<proteinExistence type="inferred from homology"/>